<dbReference type="InterPro" id="IPR009387">
    <property type="entry name" value="HigB-2"/>
</dbReference>
<name>A0A256LHU9_9LACO</name>
<keyword evidence="4" id="KW-1185">Reference proteome</keyword>
<reference evidence="1" key="2">
    <citation type="submission" date="2017-05" db="EMBL/GenBank/DDBJ databases">
        <authorList>
            <person name="Lin X.B."/>
            <person name="Stothard P."/>
            <person name="Tasseva G."/>
            <person name="Walter J."/>
        </authorList>
    </citation>
    <scope>NUCLEOTIDE SEQUENCE</scope>
    <source>
        <strain evidence="1">609u</strain>
    </source>
</reference>
<evidence type="ECO:0000313" key="3">
    <source>
        <dbReference type="Proteomes" id="UP000215828"/>
    </source>
</evidence>
<dbReference type="EMBL" id="NGNX01000005">
    <property type="protein sequence ID" value="OYR92974.1"/>
    <property type="molecule type" value="Genomic_DNA"/>
</dbReference>
<evidence type="ECO:0000313" key="1">
    <source>
        <dbReference type="EMBL" id="OYR88917.1"/>
    </source>
</evidence>
<evidence type="ECO:0000313" key="2">
    <source>
        <dbReference type="EMBL" id="OYR92974.1"/>
    </source>
</evidence>
<dbReference type="Proteomes" id="UP000215828">
    <property type="component" value="Unassembled WGS sequence"/>
</dbReference>
<protein>
    <recommendedName>
        <fullName evidence="5">Addiction module toxin RelE</fullName>
    </recommendedName>
</protein>
<proteinExistence type="predicted"/>
<sequence>MEHKIKFMYTKVFMNHWFECDLNLDDRKELEDGIIRFIQEAPVNNHGHDFPGAIMQDTGGAVKYRFTPSKSNKGKSGSYRTIYFTFDDQAKLFLFFDIYPKSKKESLTNQQKKMLKKFSKDIKLFVKRGND</sequence>
<dbReference type="RefSeq" id="WP_094496989.1">
    <property type="nucleotide sequence ID" value="NZ_NGNV01000003.1"/>
</dbReference>
<accession>A0A256LHU9</accession>
<dbReference type="Pfam" id="PF06296">
    <property type="entry name" value="RelE"/>
    <property type="match status" value="1"/>
</dbReference>
<dbReference type="Proteomes" id="UP000216316">
    <property type="component" value="Unassembled WGS sequence"/>
</dbReference>
<gene>
    <name evidence="1" type="ORF">CBF53_00980</name>
    <name evidence="2" type="ORF">CBF70_01860</name>
</gene>
<reference evidence="2 3" key="1">
    <citation type="submission" date="2017-04" db="EMBL/GenBank/DDBJ databases">
        <authorList>
            <person name="Afonso C.L."/>
            <person name="Miller P.J."/>
            <person name="Scott M.A."/>
            <person name="Spackman E."/>
            <person name="Goraichik I."/>
            <person name="Dimitrov K.M."/>
            <person name="Suarez D.L."/>
            <person name="Swayne D.E."/>
        </authorList>
    </citation>
    <scope>NUCLEOTIDE SEQUENCE [LARGE SCALE GENOMIC DNA]</scope>
    <source>
        <strain evidence="2 3">609q</strain>
    </source>
</reference>
<reference evidence="3 4" key="3">
    <citation type="submission" date="2017-09" db="EMBL/GenBank/DDBJ databases">
        <title>Tripartite evolution among Lactobacillus johnsonii, Lactobacillus taiwanensis, Lactobacillus reuteri and their rodent host.</title>
        <authorList>
            <person name="Wang T."/>
            <person name="Knowles S."/>
            <person name="Cheng C."/>
        </authorList>
    </citation>
    <scope>NUCLEOTIDE SEQUENCE [LARGE SCALE GENOMIC DNA]</scope>
    <source>
        <strain evidence="2 3">609q</strain>
        <strain evidence="1 4">609u</strain>
    </source>
</reference>
<evidence type="ECO:0008006" key="5">
    <source>
        <dbReference type="Google" id="ProtNLM"/>
    </source>
</evidence>
<evidence type="ECO:0000313" key="4">
    <source>
        <dbReference type="Proteomes" id="UP000216316"/>
    </source>
</evidence>
<comment type="caution">
    <text evidence="2">The sequence shown here is derived from an EMBL/GenBank/DDBJ whole genome shotgun (WGS) entry which is preliminary data.</text>
</comment>
<organism evidence="2 3">
    <name type="scientific">Lactobacillus taiwanensis</name>
    <dbReference type="NCBI Taxonomy" id="508451"/>
    <lineage>
        <taxon>Bacteria</taxon>
        <taxon>Bacillati</taxon>
        <taxon>Bacillota</taxon>
        <taxon>Bacilli</taxon>
        <taxon>Lactobacillales</taxon>
        <taxon>Lactobacillaceae</taxon>
        <taxon>Lactobacillus</taxon>
    </lineage>
</organism>
<dbReference type="AlphaFoldDB" id="A0A256LHU9"/>
<dbReference type="EMBL" id="NGNV01000003">
    <property type="protein sequence ID" value="OYR88917.1"/>
    <property type="molecule type" value="Genomic_DNA"/>
</dbReference>